<organism evidence="2 3">
    <name type="scientific">Amphiprion percula</name>
    <name type="common">Orange clownfish</name>
    <name type="synonym">Lutjanus percula</name>
    <dbReference type="NCBI Taxonomy" id="161767"/>
    <lineage>
        <taxon>Eukaryota</taxon>
        <taxon>Metazoa</taxon>
        <taxon>Chordata</taxon>
        <taxon>Craniata</taxon>
        <taxon>Vertebrata</taxon>
        <taxon>Euteleostomi</taxon>
        <taxon>Actinopterygii</taxon>
        <taxon>Neopterygii</taxon>
        <taxon>Teleostei</taxon>
        <taxon>Neoteleostei</taxon>
        <taxon>Acanthomorphata</taxon>
        <taxon>Ovalentaria</taxon>
        <taxon>Pomacentridae</taxon>
        <taxon>Amphiprion</taxon>
    </lineage>
</organism>
<dbReference type="Pfam" id="PF14953">
    <property type="entry name" value="DUF4504"/>
    <property type="match status" value="1"/>
</dbReference>
<name>A0A3P8T5C2_AMPPE</name>
<evidence type="ECO:0000313" key="3">
    <source>
        <dbReference type="Proteomes" id="UP000265080"/>
    </source>
</evidence>
<dbReference type="PANTHER" id="PTHR31366:SF2">
    <property type="entry name" value="UPF0739 PROTEIN C1ORF74"/>
    <property type="match status" value="1"/>
</dbReference>
<dbReference type="STRING" id="161767.ENSAPEP00000018882"/>
<dbReference type="GeneTree" id="ENSGT00390000002240"/>
<reference evidence="2" key="2">
    <citation type="submission" date="2025-08" db="UniProtKB">
        <authorList>
            <consortium name="Ensembl"/>
        </authorList>
    </citation>
    <scope>IDENTIFICATION</scope>
</reference>
<dbReference type="InterPro" id="IPR027850">
    <property type="entry name" value="DUF4504"/>
</dbReference>
<comment type="similarity">
    <text evidence="1">Belongs to the UPF0739 family.</text>
</comment>
<dbReference type="PANTHER" id="PTHR31366">
    <property type="entry name" value="UPF0739 PROTEIN C1ORF74"/>
    <property type="match status" value="1"/>
</dbReference>
<dbReference type="Proteomes" id="UP000265080">
    <property type="component" value="Chromosome 6"/>
</dbReference>
<dbReference type="Ensembl" id="ENSAPET00000019398.1">
    <property type="protein sequence ID" value="ENSAPEP00000018882.1"/>
    <property type="gene ID" value="ENSAPEG00000013498.1"/>
</dbReference>
<evidence type="ECO:0000256" key="1">
    <source>
        <dbReference type="ARBA" id="ARBA00007065"/>
    </source>
</evidence>
<reference evidence="2" key="3">
    <citation type="submission" date="2025-09" db="UniProtKB">
        <authorList>
            <consortium name="Ensembl"/>
        </authorList>
    </citation>
    <scope>IDENTIFICATION</scope>
</reference>
<dbReference type="OMA" id="YPVTYWF"/>
<reference evidence="2 3" key="1">
    <citation type="submission" date="2018-03" db="EMBL/GenBank/DDBJ databases">
        <title>Finding Nemo's genes: A chromosome-scale reference assembly of the genome of the orange clownfish Amphiprion percula.</title>
        <authorList>
            <person name="Lehmann R."/>
        </authorList>
    </citation>
    <scope>NUCLEOTIDE SEQUENCE</scope>
</reference>
<dbReference type="AlphaFoldDB" id="A0A3P8T5C2"/>
<evidence type="ECO:0000313" key="2">
    <source>
        <dbReference type="Ensembl" id="ENSAPEP00000018882.1"/>
    </source>
</evidence>
<protein>
    <submittedName>
        <fullName evidence="2">Zgc:112163</fullName>
    </submittedName>
</protein>
<accession>A0A3P8T5C2</accession>
<proteinExistence type="inferred from homology"/>
<sequence>MSLVVFESQIYLTFIWESASETRLVTFDYSSPVSVIYVAMSAQELFVAAARKCLSVGRKSLSVPQSLDLAAQVSAVDLGLKPALLYDSNGACAEQVQRYLSYVQSLQLVSKSLITLDLNGNSLIVNPVTVTANLKQVLCSNGVAVIDVCHSLEKPAVSNPLREELKSMIQDFLLHFGEFQRLEEAEKALYVGEKSEEWNLCTVFGLLLGYPVTYWFDHEKSFENCLSMTPLTVTTASATWPSDTAGHRCCLYSFSIPAALHKETQSNLESWKLCLQERFQQQQVLQDLTISQSTVTLPSVCL</sequence>
<keyword evidence="3" id="KW-1185">Reference proteome</keyword>